<accession>A0A6M8HM05</accession>
<dbReference type="Proteomes" id="UP000500767">
    <property type="component" value="Chromosome"/>
</dbReference>
<organism evidence="1 2">
    <name type="scientific">Lichenicola cladoniae</name>
    <dbReference type="NCBI Taxonomy" id="1484109"/>
    <lineage>
        <taxon>Bacteria</taxon>
        <taxon>Pseudomonadati</taxon>
        <taxon>Pseudomonadota</taxon>
        <taxon>Alphaproteobacteria</taxon>
        <taxon>Acetobacterales</taxon>
        <taxon>Acetobacteraceae</taxon>
        <taxon>Lichenicola</taxon>
    </lineage>
</organism>
<gene>
    <name evidence="1" type="ORF">HN018_04615</name>
</gene>
<name>A0A6M8HM05_9PROT</name>
<evidence type="ECO:0000313" key="1">
    <source>
        <dbReference type="EMBL" id="QKE89413.1"/>
    </source>
</evidence>
<dbReference type="AlphaFoldDB" id="A0A6M8HM05"/>
<protein>
    <submittedName>
        <fullName evidence="1">Uncharacterized protein</fullName>
    </submittedName>
</protein>
<proteinExistence type="predicted"/>
<dbReference type="RefSeq" id="WP_171834408.1">
    <property type="nucleotide sequence ID" value="NZ_CP053708.1"/>
</dbReference>
<dbReference type="KEGG" id="lck:HN018_04615"/>
<keyword evidence="2" id="KW-1185">Reference proteome</keyword>
<sequence length="85" mass="9304">MPFTLAYLDSSVPTIPSRPGADGVWHARPIDRQEHFGTEHAAMKRVADLLPGPSWLDLRLYGPDGRRLADQAQLAARLDAGPEVS</sequence>
<reference evidence="1 2" key="1">
    <citation type="journal article" date="2014" name="World J. Microbiol. Biotechnol.">
        <title>Biodiversity and physiological characteristics of Antarctic and Arctic lichens-associated bacteria.</title>
        <authorList>
            <person name="Lee Y.M."/>
            <person name="Kim E.H."/>
            <person name="Lee H.K."/>
            <person name="Hong S.G."/>
        </authorList>
    </citation>
    <scope>NUCLEOTIDE SEQUENCE [LARGE SCALE GENOMIC DNA]</scope>
    <source>
        <strain evidence="1 2">PAMC 26569</strain>
    </source>
</reference>
<dbReference type="EMBL" id="CP053708">
    <property type="protein sequence ID" value="QKE89413.1"/>
    <property type="molecule type" value="Genomic_DNA"/>
</dbReference>
<evidence type="ECO:0000313" key="2">
    <source>
        <dbReference type="Proteomes" id="UP000500767"/>
    </source>
</evidence>